<keyword evidence="2" id="KW-1003">Cell membrane</keyword>
<gene>
    <name evidence="15" type="ORF">ACFSUC_00015</name>
</gene>
<proteinExistence type="inferred from homology"/>
<evidence type="ECO:0000259" key="14">
    <source>
        <dbReference type="PROSITE" id="PS50885"/>
    </source>
</evidence>
<feature type="domain" description="Methyl-accepting transducer" evidence="13">
    <location>
        <begin position="375"/>
        <end position="632"/>
    </location>
</feature>
<dbReference type="EMBL" id="JBHUMM010000001">
    <property type="protein sequence ID" value="MFD2669986.1"/>
    <property type="molecule type" value="Genomic_DNA"/>
</dbReference>
<feature type="coiled-coil region" evidence="11">
    <location>
        <begin position="593"/>
        <end position="662"/>
    </location>
</feature>
<evidence type="ECO:0000256" key="9">
    <source>
        <dbReference type="ARBA" id="ARBA00029447"/>
    </source>
</evidence>
<dbReference type="Pfam" id="PF00672">
    <property type="entry name" value="HAMP"/>
    <property type="match status" value="1"/>
</dbReference>
<dbReference type="PANTHER" id="PTHR32089">
    <property type="entry name" value="METHYL-ACCEPTING CHEMOTAXIS PROTEIN MCPB"/>
    <property type="match status" value="1"/>
</dbReference>
<evidence type="ECO:0000256" key="7">
    <source>
        <dbReference type="ARBA" id="ARBA00023136"/>
    </source>
</evidence>
<dbReference type="Gene3D" id="6.10.340.10">
    <property type="match status" value="1"/>
</dbReference>
<comment type="caution">
    <text evidence="15">The sequence shown here is derived from an EMBL/GenBank/DDBJ whole genome shotgun (WGS) entry which is preliminary data.</text>
</comment>
<feature type="domain" description="HAMP" evidence="14">
    <location>
        <begin position="304"/>
        <end position="356"/>
    </location>
</feature>
<evidence type="ECO:0000313" key="16">
    <source>
        <dbReference type="Proteomes" id="UP001597497"/>
    </source>
</evidence>
<evidence type="ECO:0000256" key="10">
    <source>
        <dbReference type="PROSITE-ProRule" id="PRU00284"/>
    </source>
</evidence>
<dbReference type="InterPro" id="IPR033479">
    <property type="entry name" value="dCache_1"/>
</dbReference>
<dbReference type="Pfam" id="PF00015">
    <property type="entry name" value="MCPsignal"/>
    <property type="match status" value="1"/>
</dbReference>
<dbReference type="SMART" id="SM00283">
    <property type="entry name" value="MA"/>
    <property type="match status" value="1"/>
</dbReference>
<dbReference type="Proteomes" id="UP001597497">
    <property type="component" value="Unassembled WGS sequence"/>
</dbReference>
<keyword evidence="8 10" id="KW-0807">Transducer</keyword>
<dbReference type="Pfam" id="PF02743">
    <property type="entry name" value="dCache_1"/>
    <property type="match status" value="1"/>
</dbReference>
<sequence length="664" mass="74158">MNFSLKLHQKILLVCLSLILITSAITAFVSYQYNVKTTVHALSDGVSLTLEQTNQVFEKFFRDAEAKIDLISEKTIPSNFTYSDSSVQALLNEFERFHAMDTDTLNLYLGTAEGEMILYPVQELPGDYDPRTRPWYEDAIERKGEIIWTAPYINATDGQVIISAAKTIEQGGQVAGVLTLDLSLQKLIAWLSEFKIGDEGEGHAVLYNQQSILYHPDSSQIGEDRVTEEWMEMMNEKSGFHEVELDGEWKAFNYITNPTTGWNIAAIVPLSEFENQATRIIRPLSLTVAIVFLLAIILTWLFARQLTKPIHQLSATLGKVEHGDLTARSHLSRGDELGKLAVSVDSMIEQMSQLIRSTDRVSKQVVSASNSLTVSSSEMKLASEEVAKTMSDMTHGVNHTAELVDQTVSSITNWSSRFTQMNRESDRMQQDSIEMTSVTMNGLKIGEELKDSSENSSRQMTEAIDAVHTLLERTEQISDVIQMIADFTNQTNLLALNASIEAARAGEAGKGFSVVAFEIKKLAVRSNQALQDISDLMEQTRRDSYHTNHVMQSAFDIARKQTETATVTQEAFQKIEQHVSLNSATIKGISESISEMEAEKKNILQALEDMTAVSQQSAAGSEEILSSVEEQLATMAQLNEMAQKLRRDSEDLQQTLNQFTFQDE</sequence>
<keyword evidence="7 12" id="KW-0472">Membrane</keyword>
<keyword evidence="6 12" id="KW-1133">Transmembrane helix</keyword>
<keyword evidence="5 12" id="KW-0812">Transmembrane</keyword>
<comment type="similarity">
    <text evidence="9">Belongs to the methyl-accepting chemotaxis (MCP) protein family.</text>
</comment>
<dbReference type="PROSITE" id="PS50885">
    <property type="entry name" value="HAMP"/>
    <property type="match status" value="1"/>
</dbReference>
<evidence type="ECO:0000256" key="8">
    <source>
        <dbReference type="ARBA" id="ARBA00023224"/>
    </source>
</evidence>
<dbReference type="RefSeq" id="WP_379927337.1">
    <property type="nucleotide sequence ID" value="NZ_JBHUMM010000001.1"/>
</dbReference>
<name>A0ABW5R5G4_9BACL</name>
<dbReference type="SMART" id="SM00304">
    <property type="entry name" value="HAMP"/>
    <property type="match status" value="1"/>
</dbReference>
<evidence type="ECO:0000256" key="3">
    <source>
        <dbReference type="ARBA" id="ARBA00022481"/>
    </source>
</evidence>
<dbReference type="InterPro" id="IPR029151">
    <property type="entry name" value="Sensor-like_sf"/>
</dbReference>
<keyword evidence="3" id="KW-0488">Methylation</keyword>
<dbReference type="CDD" id="cd12913">
    <property type="entry name" value="PDC1_MCP_like"/>
    <property type="match status" value="1"/>
</dbReference>
<dbReference type="PANTHER" id="PTHR32089:SF114">
    <property type="entry name" value="METHYL-ACCEPTING CHEMOTAXIS PROTEIN MCPB"/>
    <property type="match status" value="1"/>
</dbReference>
<dbReference type="SUPFAM" id="SSF58104">
    <property type="entry name" value="Methyl-accepting chemotaxis protein (MCP) signaling domain"/>
    <property type="match status" value="1"/>
</dbReference>
<keyword evidence="11" id="KW-0175">Coiled coil</keyword>
<evidence type="ECO:0000256" key="5">
    <source>
        <dbReference type="ARBA" id="ARBA00022692"/>
    </source>
</evidence>
<evidence type="ECO:0000256" key="11">
    <source>
        <dbReference type="SAM" id="Coils"/>
    </source>
</evidence>
<reference evidence="16" key="1">
    <citation type="journal article" date="2019" name="Int. J. Syst. Evol. Microbiol.">
        <title>The Global Catalogue of Microorganisms (GCM) 10K type strain sequencing project: providing services to taxonomists for standard genome sequencing and annotation.</title>
        <authorList>
            <consortium name="The Broad Institute Genomics Platform"/>
            <consortium name="The Broad Institute Genome Sequencing Center for Infectious Disease"/>
            <person name="Wu L."/>
            <person name="Ma J."/>
        </authorList>
    </citation>
    <scope>NUCLEOTIDE SEQUENCE [LARGE SCALE GENOMIC DNA]</scope>
    <source>
        <strain evidence="16">KCTC 33676</strain>
    </source>
</reference>
<evidence type="ECO:0000256" key="1">
    <source>
        <dbReference type="ARBA" id="ARBA00004651"/>
    </source>
</evidence>
<evidence type="ECO:0000313" key="15">
    <source>
        <dbReference type="EMBL" id="MFD2669986.1"/>
    </source>
</evidence>
<dbReference type="Gene3D" id="1.10.287.950">
    <property type="entry name" value="Methyl-accepting chemotaxis protein"/>
    <property type="match status" value="1"/>
</dbReference>
<keyword evidence="16" id="KW-1185">Reference proteome</keyword>
<comment type="subcellular location">
    <subcellularLocation>
        <location evidence="1">Cell membrane</location>
        <topology evidence="1">Multi-pass membrane protein</topology>
    </subcellularLocation>
</comment>
<dbReference type="PROSITE" id="PS50111">
    <property type="entry name" value="CHEMOTAXIS_TRANSDUC_2"/>
    <property type="match status" value="1"/>
</dbReference>
<dbReference type="InterPro" id="IPR004089">
    <property type="entry name" value="MCPsignal_dom"/>
</dbReference>
<protein>
    <submittedName>
        <fullName evidence="15">Methyl-accepting chemotaxis protein</fullName>
    </submittedName>
</protein>
<accession>A0ABW5R5G4</accession>
<dbReference type="SUPFAM" id="SSF103190">
    <property type="entry name" value="Sensory domain-like"/>
    <property type="match status" value="1"/>
</dbReference>
<evidence type="ECO:0000259" key="13">
    <source>
        <dbReference type="PROSITE" id="PS50111"/>
    </source>
</evidence>
<feature type="transmembrane region" description="Helical" evidence="12">
    <location>
        <begin position="284"/>
        <end position="303"/>
    </location>
</feature>
<dbReference type="CDD" id="cd06225">
    <property type="entry name" value="HAMP"/>
    <property type="match status" value="1"/>
</dbReference>
<evidence type="ECO:0000256" key="2">
    <source>
        <dbReference type="ARBA" id="ARBA00022475"/>
    </source>
</evidence>
<evidence type="ECO:0000256" key="4">
    <source>
        <dbReference type="ARBA" id="ARBA00022500"/>
    </source>
</evidence>
<evidence type="ECO:0000256" key="6">
    <source>
        <dbReference type="ARBA" id="ARBA00022989"/>
    </source>
</evidence>
<dbReference type="InterPro" id="IPR003660">
    <property type="entry name" value="HAMP_dom"/>
</dbReference>
<organism evidence="15 16">
    <name type="scientific">Marinicrinis sediminis</name>
    <dbReference type="NCBI Taxonomy" id="1652465"/>
    <lineage>
        <taxon>Bacteria</taxon>
        <taxon>Bacillati</taxon>
        <taxon>Bacillota</taxon>
        <taxon>Bacilli</taxon>
        <taxon>Bacillales</taxon>
        <taxon>Paenibacillaceae</taxon>
    </lineage>
</organism>
<dbReference type="CDD" id="cd12912">
    <property type="entry name" value="PDC2_MCP_like"/>
    <property type="match status" value="1"/>
</dbReference>
<evidence type="ECO:0000256" key="12">
    <source>
        <dbReference type="SAM" id="Phobius"/>
    </source>
</evidence>
<dbReference type="Gene3D" id="3.30.450.20">
    <property type="entry name" value="PAS domain"/>
    <property type="match status" value="1"/>
</dbReference>
<keyword evidence="4" id="KW-0145">Chemotaxis</keyword>